<dbReference type="PANTHER" id="PTHR48475">
    <property type="entry name" value="RIBONUCLEASE H"/>
    <property type="match status" value="1"/>
</dbReference>
<dbReference type="InterPro" id="IPR043502">
    <property type="entry name" value="DNA/RNA_pol_sf"/>
</dbReference>
<proteinExistence type="predicted"/>
<dbReference type="InterPro" id="IPR041577">
    <property type="entry name" value="RT_RNaseH_2"/>
</dbReference>
<name>A0AA88V7H9_9ASTE</name>
<evidence type="ECO:0000313" key="2">
    <source>
        <dbReference type="EMBL" id="KAK3001955.1"/>
    </source>
</evidence>
<organism evidence="2 3">
    <name type="scientific">Escallonia herrerae</name>
    <dbReference type="NCBI Taxonomy" id="1293975"/>
    <lineage>
        <taxon>Eukaryota</taxon>
        <taxon>Viridiplantae</taxon>
        <taxon>Streptophyta</taxon>
        <taxon>Embryophyta</taxon>
        <taxon>Tracheophyta</taxon>
        <taxon>Spermatophyta</taxon>
        <taxon>Magnoliopsida</taxon>
        <taxon>eudicotyledons</taxon>
        <taxon>Gunneridae</taxon>
        <taxon>Pentapetalae</taxon>
        <taxon>asterids</taxon>
        <taxon>campanulids</taxon>
        <taxon>Escalloniales</taxon>
        <taxon>Escalloniaceae</taxon>
        <taxon>Escallonia</taxon>
    </lineage>
</organism>
<comment type="caution">
    <text evidence="2">The sequence shown here is derived from an EMBL/GenBank/DDBJ whole genome shotgun (WGS) entry which is preliminary data.</text>
</comment>
<dbReference type="Proteomes" id="UP001188597">
    <property type="component" value="Unassembled WGS sequence"/>
</dbReference>
<dbReference type="SUPFAM" id="SSF56672">
    <property type="entry name" value="DNA/RNA polymerases"/>
    <property type="match status" value="1"/>
</dbReference>
<dbReference type="Gene3D" id="3.30.70.270">
    <property type="match status" value="1"/>
</dbReference>
<dbReference type="AlphaFoldDB" id="A0AA88V7H9"/>
<protein>
    <recommendedName>
        <fullName evidence="1">Reverse transcriptase/retrotransposon-derived protein RNase H-like domain-containing protein</fullName>
    </recommendedName>
</protein>
<dbReference type="EMBL" id="JAVXUP010002684">
    <property type="protein sequence ID" value="KAK3001955.1"/>
    <property type="molecule type" value="Genomic_DNA"/>
</dbReference>
<sequence>MEISGDRVKPIASSLYGFTGASAPVKGIIPLTVVAGEAPHQAVHTFDFLIVRVKSSYNEILGQTGLNKLQAVASTYHLIMKFPTSIGVGLVKGDQILARRCYVASCKIEETLSIDDQRDEKTLRHSEAVEALNIKIFEWTDECQTSFDKLKEYLTSPPLLSKPIPGEDLFLYLAISESAVSAVLIREQDERQLPIYYVSKVLQGAEQRYQNTEKLAFALLIAARKL</sequence>
<evidence type="ECO:0000259" key="1">
    <source>
        <dbReference type="Pfam" id="PF17919"/>
    </source>
</evidence>
<dbReference type="Pfam" id="PF17919">
    <property type="entry name" value="RT_RNaseH_2"/>
    <property type="match status" value="1"/>
</dbReference>
<accession>A0AA88V7H9</accession>
<feature type="domain" description="Reverse transcriptase/retrotransposon-derived protein RNase H-like" evidence="1">
    <location>
        <begin position="139"/>
        <end position="225"/>
    </location>
</feature>
<evidence type="ECO:0000313" key="3">
    <source>
        <dbReference type="Proteomes" id="UP001188597"/>
    </source>
</evidence>
<reference evidence="2" key="1">
    <citation type="submission" date="2022-12" db="EMBL/GenBank/DDBJ databases">
        <title>Draft genome assemblies for two species of Escallonia (Escalloniales).</title>
        <authorList>
            <person name="Chanderbali A."/>
            <person name="Dervinis C."/>
            <person name="Anghel I."/>
            <person name="Soltis D."/>
            <person name="Soltis P."/>
            <person name="Zapata F."/>
        </authorList>
    </citation>
    <scope>NUCLEOTIDE SEQUENCE</scope>
    <source>
        <strain evidence="2">UCBG64.0493</strain>
        <tissue evidence="2">Leaf</tissue>
    </source>
</reference>
<dbReference type="PANTHER" id="PTHR48475:SF1">
    <property type="entry name" value="RNASE H TYPE-1 DOMAIN-CONTAINING PROTEIN"/>
    <property type="match status" value="1"/>
</dbReference>
<keyword evidence="3" id="KW-1185">Reference proteome</keyword>
<dbReference type="InterPro" id="IPR043128">
    <property type="entry name" value="Rev_trsase/Diguanyl_cyclase"/>
</dbReference>
<gene>
    <name evidence="2" type="ORF">RJ639_020249</name>
</gene>